<dbReference type="PANTHER" id="PTHR42709">
    <property type="entry name" value="ALKALINE PHOSPHATASE LIKE PROTEIN"/>
    <property type="match status" value="1"/>
</dbReference>
<keyword evidence="5 7" id="KW-1133">Transmembrane helix</keyword>
<proteinExistence type="inferred from homology"/>
<dbReference type="InterPro" id="IPR051311">
    <property type="entry name" value="DedA_domain"/>
</dbReference>
<evidence type="ECO:0000256" key="3">
    <source>
        <dbReference type="ARBA" id="ARBA00022475"/>
    </source>
</evidence>
<sequence length="167" mass="18832">MNNSQIIIQYILKYGTAVIFLLLFLEQLNFPGLASSILMPAIGVFVAKYEYSFIYVFILTLVAAILGSLTLYYLGYFIGNPMINWVKNRFPKSKETIDKILMYTNKYGSNGVLLCRFIPGVRTLVSLVCGSVKESLIEFLIFSSIGIGIWNLVLMLSGYLTINLINR</sequence>
<dbReference type="Proteomes" id="UP000662088">
    <property type="component" value="Unassembled WGS sequence"/>
</dbReference>
<protein>
    <submittedName>
        <fullName evidence="9">DedA family protein</fullName>
    </submittedName>
</protein>
<comment type="similarity">
    <text evidence="2">Belongs to the DedA family.</text>
</comment>
<keyword evidence="10" id="KW-1185">Reference proteome</keyword>
<feature type="transmembrane region" description="Helical" evidence="7">
    <location>
        <begin position="53"/>
        <end position="79"/>
    </location>
</feature>
<evidence type="ECO:0000313" key="10">
    <source>
        <dbReference type="Proteomes" id="UP000662088"/>
    </source>
</evidence>
<evidence type="ECO:0000256" key="5">
    <source>
        <dbReference type="ARBA" id="ARBA00022989"/>
    </source>
</evidence>
<feature type="transmembrane region" description="Helical" evidence="7">
    <location>
        <begin position="30"/>
        <end position="47"/>
    </location>
</feature>
<dbReference type="EMBL" id="JACOOQ010000017">
    <property type="protein sequence ID" value="MBC5640775.1"/>
    <property type="molecule type" value="Genomic_DNA"/>
</dbReference>
<evidence type="ECO:0000256" key="2">
    <source>
        <dbReference type="ARBA" id="ARBA00010792"/>
    </source>
</evidence>
<dbReference type="InterPro" id="IPR032816">
    <property type="entry name" value="VTT_dom"/>
</dbReference>
<evidence type="ECO:0000259" key="8">
    <source>
        <dbReference type="Pfam" id="PF09335"/>
    </source>
</evidence>
<comment type="subcellular location">
    <subcellularLocation>
        <location evidence="1">Cell membrane</location>
        <topology evidence="1">Multi-pass membrane protein</topology>
    </subcellularLocation>
</comment>
<evidence type="ECO:0000256" key="1">
    <source>
        <dbReference type="ARBA" id="ARBA00004651"/>
    </source>
</evidence>
<evidence type="ECO:0000313" key="9">
    <source>
        <dbReference type="EMBL" id="MBC5640775.1"/>
    </source>
</evidence>
<feature type="transmembrane region" description="Helical" evidence="7">
    <location>
        <begin position="139"/>
        <end position="162"/>
    </location>
</feature>
<reference evidence="9" key="1">
    <citation type="submission" date="2020-08" db="EMBL/GenBank/DDBJ databases">
        <title>Genome public.</title>
        <authorList>
            <person name="Liu C."/>
            <person name="Sun Q."/>
        </authorList>
    </citation>
    <scope>NUCLEOTIDE SEQUENCE</scope>
    <source>
        <strain evidence="9">NSJ-42</strain>
    </source>
</reference>
<evidence type="ECO:0000256" key="6">
    <source>
        <dbReference type="ARBA" id="ARBA00023136"/>
    </source>
</evidence>
<feature type="transmembrane region" description="Helical" evidence="7">
    <location>
        <begin position="6"/>
        <end position="25"/>
    </location>
</feature>
<keyword evidence="6 7" id="KW-0472">Membrane</keyword>
<gene>
    <name evidence="9" type="ORF">H8R92_10150</name>
</gene>
<evidence type="ECO:0000256" key="7">
    <source>
        <dbReference type="SAM" id="Phobius"/>
    </source>
</evidence>
<name>A0A8I0AFF0_9CLOT</name>
<organism evidence="9 10">
    <name type="scientific">Clostridium lentum</name>
    <dbReference type="NCBI Taxonomy" id="2763037"/>
    <lineage>
        <taxon>Bacteria</taxon>
        <taxon>Bacillati</taxon>
        <taxon>Bacillota</taxon>
        <taxon>Clostridia</taxon>
        <taxon>Eubacteriales</taxon>
        <taxon>Clostridiaceae</taxon>
        <taxon>Clostridium</taxon>
    </lineage>
</organism>
<dbReference type="AlphaFoldDB" id="A0A8I0AFF0"/>
<keyword evidence="4 7" id="KW-0812">Transmembrane</keyword>
<accession>A0A8I0AFF0</accession>
<comment type="caution">
    <text evidence="9">The sequence shown here is derived from an EMBL/GenBank/DDBJ whole genome shotgun (WGS) entry which is preliminary data.</text>
</comment>
<feature type="domain" description="VTT" evidence="8">
    <location>
        <begin position="35"/>
        <end position="159"/>
    </location>
</feature>
<dbReference type="PANTHER" id="PTHR42709:SF6">
    <property type="entry name" value="UNDECAPRENYL PHOSPHATE TRANSPORTER A"/>
    <property type="match status" value="1"/>
</dbReference>
<dbReference type="RefSeq" id="WP_186835393.1">
    <property type="nucleotide sequence ID" value="NZ_JACOOQ010000017.1"/>
</dbReference>
<dbReference type="Pfam" id="PF09335">
    <property type="entry name" value="VTT_dom"/>
    <property type="match status" value="1"/>
</dbReference>
<dbReference type="GO" id="GO:0005886">
    <property type="term" value="C:plasma membrane"/>
    <property type="evidence" value="ECO:0007669"/>
    <property type="project" value="UniProtKB-SubCell"/>
</dbReference>
<evidence type="ECO:0000256" key="4">
    <source>
        <dbReference type="ARBA" id="ARBA00022692"/>
    </source>
</evidence>
<keyword evidence="3" id="KW-1003">Cell membrane</keyword>